<dbReference type="STRING" id="429727.VE26_09320"/>
<reference evidence="1 2" key="1">
    <citation type="submission" date="2015-03" db="EMBL/GenBank/DDBJ databases">
        <authorList>
            <person name="Hassan Y."/>
            <person name="Lepp D."/>
            <person name="Li X.-Z."/>
            <person name="Zhou T."/>
        </authorList>
    </citation>
    <scope>NUCLEOTIDE SEQUENCE [LARGE SCALE GENOMIC DNA]</scope>
    <source>
        <strain evidence="1 2">IPL18</strain>
    </source>
</reference>
<keyword evidence="2" id="KW-1185">Reference proteome</keyword>
<protein>
    <submittedName>
        <fullName evidence="1">Uncharacterized protein</fullName>
    </submittedName>
</protein>
<evidence type="ECO:0000313" key="1">
    <source>
        <dbReference type="EMBL" id="KKB09990.1"/>
    </source>
</evidence>
<dbReference type="AlphaFoldDB" id="A0A0F5FN40"/>
<dbReference type="Proteomes" id="UP000033649">
    <property type="component" value="Unassembled WGS sequence"/>
</dbReference>
<sequence>MLYSGQAVAERGYYEDRCAELHADACFGLGLIDLIDGYQTLARSLYRHGATAPQSSAAAMFLGLESDLTPRTSGNADPEPLTYDGLRTILATFVADLDRAGEGFELAAAADDYVVLIDPLRVRVDLDGDGEADESETLALLLRDLQDFDALAPRDKTKGKTATLDLSIGFDRADAIWLAGYSQVAAIPFDFMLSHDFSQFYDAVLHRVFPKAGLPMQDFASSSGSLFLDRESDALLADMIAAIHEASFPVVDARRLAGVLERMRMVTALSRQNWDAILAETDDNRELVPSPKQTSIFPQVEVTQEVVDAWMSTLDTVDLLLAGDLLVPHWRFEQGISLKAYFETAMETDIVLLLTGQGALPFLRDGPAADESSFEAGNSVFGENWPNFIVWFN</sequence>
<name>A0A0F5FN40_9HYPH</name>
<organism evidence="1 2">
    <name type="scientific">Devosia chinhatensis</name>
    <dbReference type="NCBI Taxonomy" id="429727"/>
    <lineage>
        <taxon>Bacteria</taxon>
        <taxon>Pseudomonadati</taxon>
        <taxon>Pseudomonadota</taxon>
        <taxon>Alphaproteobacteria</taxon>
        <taxon>Hyphomicrobiales</taxon>
        <taxon>Devosiaceae</taxon>
        <taxon>Devosia</taxon>
    </lineage>
</organism>
<evidence type="ECO:0000313" key="2">
    <source>
        <dbReference type="Proteomes" id="UP000033649"/>
    </source>
</evidence>
<accession>A0A0F5FN40</accession>
<comment type="caution">
    <text evidence="1">The sequence shown here is derived from an EMBL/GenBank/DDBJ whole genome shotgun (WGS) entry which is preliminary data.</text>
</comment>
<dbReference type="PATRIC" id="fig|429727.3.peg.1921"/>
<proteinExistence type="predicted"/>
<gene>
    <name evidence="1" type="ORF">VE26_09320</name>
</gene>
<dbReference type="EMBL" id="JZEY01000054">
    <property type="protein sequence ID" value="KKB09990.1"/>
    <property type="molecule type" value="Genomic_DNA"/>
</dbReference>